<dbReference type="Proteomes" id="UP000000305">
    <property type="component" value="Unassembled WGS sequence"/>
</dbReference>
<dbReference type="EMBL" id="GL732606">
    <property type="protein sequence ID" value="EFX71795.1"/>
    <property type="molecule type" value="Genomic_DNA"/>
</dbReference>
<organism evidence="2 3">
    <name type="scientific">Daphnia pulex</name>
    <name type="common">Water flea</name>
    <dbReference type="NCBI Taxonomy" id="6669"/>
    <lineage>
        <taxon>Eukaryota</taxon>
        <taxon>Metazoa</taxon>
        <taxon>Ecdysozoa</taxon>
        <taxon>Arthropoda</taxon>
        <taxon>Crustacea</taxon>
        <taxon>Branchiopoda</taxon>
        <taxon>Diplostraca</taxon>
        <taxon>Cladocera</taxon>
        <taxon>Anomopoda</taxon>
        <taxon>Daphniidae</taxon>
        <taxon>Daphnia</taxon>
    </lineage>
</organism>
<evidence type="ECO:0000256" key="1">
    <source>
        <dbReference type="SAM" id="MobiDB-lite"/>
    </source>
</evidence>
<dbReference type="AlphaFoldDB" id="E9H8W8"/>
<name>E9H8W8_DAPPU</name>
<gene>
    <name evidence="2" type="ORF">DAPPUDRAFT_255280</name>
</gene>
<evidence type="ECO:0000313" key="2">
    <source>
        <dbReference type="EMBL" id="EFX71795.1"/>
    </source>
</evidence>
<feature type="compositionally biased region" description="Basic and acidic residues" evidence="1">
    <location>
        <begin position="78"/>
        <end position="89"/>
    </location>
</feature>
<dbReference type="InParanoid" id="E9H8W8"/>
<evidence type="ECO:0000313" key="3">
    <source>
        <dbReference type="Proteomes" id="UP000000305"/>
    </source>
</evidence>
<keyword evidence="3" id="KW-1185">Reference proteome</keyword>
<feature type="compositionally biased region" description="Basic and acidic residues" evidence="1">
    <location>
        <begin position="22"/>
        <end position="56"/>
    </location>
</feature>
<sequence length="89" mass="10132">MAKKKTKKDEQVTDAEEDKDEENFKIDVDKNQKGTDAEEDDGNSKKGDDKDAKETGKQGTDTEEEDEARKFEKRGRKSGGEEMKTILFQ</sequence>
<accession>E9H8W8</accession>
<proteinExistence type="predicted"/>
<dbReference type="KEGG" id="dpx:DAPPUDRAFT_255280"/>
<reference evidence="2 3" key="1">
    <citation type="journal article" date="2011" name="Science">
        <title>The ecoresponsive genome of Daphnia pulex.</title>
        <authorList>
            <person name="Colbourne J.K."/>
            <person name="Pfrender M.E."/>
            <person name="Gilbert D."/>
            <person name="Thomas W.K."/>
            <person name="Tucker A."/>
            <person name="Oakley T.H."/>
            <person name="Tokishita S."/>
            <person name="Aerts A."/>
            <person name="Arnold G.J."/>
            <person name="Basu M.K."/>
            <person name="Bauer D.J."/>
            <person name="Caceres C.E."/>
            <person name="Carmel L."/>
            <person name="Casola C."/>
            <person name="Choi J.H."/>
            <person name="Detter J.C."/>
            <person name="Dong Q."/>
            <person name="Dusheyko S."/>
            <person name="Eads B.D."/>
            <person name="Frohlich T."/>
            <person name="Geiler-Samerotte K.A."/>
            <person name="Gerlach D."/>
            <person name="Hatcher P."/>
            <person name="Jogdeo S."/>
            <person name="Krijgsveld J."/>
            <person name="Kriventseva E.V."/>
            <person name="Kultz D."/>
            <person name="Laforsch C."/>
            <person name="Lindquist E."/>
            <person name="Lopez J."/>
            <person name="Manak J.R."/>
            <person name="Muller J."/>
            <person name="Pangilinan J."/>
            <person name="Patwardhan R.P."/>
            <person name="Pitluck S."/>
            <person name="Pritham E.J."/>
            <person name="Rechtsteiner A."/>
            <person name="Rho M."/>
            <person name="Rogozin I.B."/>
            <person name="Sakarya O."/>
            <person name="Salamov A."/>
            <person name="Schaack S."/>
            <person name="Shapiro H."/>
            <person name="Shiga Y."/>
            <person name="Skalitzky C."/>
            <person name="Smith Z."/>
            <person name="Souvorov A."/>
            <person name="Sung W."/>
            <person name="Tang Z."/>
            <person name="Tsuchiya D."/>
            <person name="Tu H."/>
            <person name="Vos H."/>
            <person name="Wang M."/>
            <person name="Wolf Y.I."/>
            <person name="Yamagata H."/>
            <person name="Yamada T."/>
            <person name="Ye Y."/>
            <person name="Shaw J.R."/>
            <person name="Andrews J."/>
            <person name="Crease T.J."/>
            <person name="Tang H."/>
            <person name="Lucas S.M."/>
            <person name="Robertson H.M."/>
            <person name="Bork P."/>
            <person name="Koonin E.V."/>
            <person name="Zdobnov E.M."/>
            <person name="Grigoriev I.V."/>
            <person name="Lynch M."/>
            <person name="Boore J.L."/>
        </authorList>
    </citation>
    <scope>NUCLEOTIDE SEQUENCE [LARGE SCALE GENOMIC DNA]</scope>
</reference>
<dbReference type="HOGENOM" id="CLU_2457073_0_0_1"/>
<feature type="region of interest" description="Disordered" evidence="1">
    <location>
        <begin position="1"/>
        <end position="89"/>
    </location>
</feature>
<protein>
    <submittedName>
        <fullName evidence="2">Uncharacterized protein</fullName>
    </submittedName>
</protein>
<feature type="compositionally biased region" description="Acidic residues" evidence="1">
    <location>
        <begin position="12"/>
        <end position="21"/>
    </location>
</feature>